<dbReference type="GO" id="GO:0042802">
    <property type="term" value="F:identical protein binding"/>
    <property type="evidence" value="ECO:0007669"/>
    <property type="project" value="TreeGrafter"/>
</dbReference>
<evidence type="ECO:0000313" key="6">
    <source>
        <dbReference type="EMBL" id="GIE92958.1"/>
    </source>
</evidence>
<dbReference type="InterPro" id="IPR015421">
    <property type="entry name" value="PyrdxlP-dep_Trfase_major"/>
</dbReference>
<dbReference type="Gene3D" id="3.90.1150.10">
    <property type="entry name" value="Aspartate Aminotransferase, domain 1"/>
    <property type="match status" value="1"/>
</dbReference>
<dbReference type="InterPro" id="IPR015424">
    <property type="entry name" value="PyrdxlP-dep_Trfase"/>
</dbReference>
<dbReference type="InterPro" id="IPR015422">
    <property type="entry name" value="PyrdxlP-dep_Trfase_small"/>
</dbReference>
<dbReference type="InterPro" id="IPR050103">
    <property type="entry name" value="Class-III_PLP-dep_AT"/>
</dbReference>
<keyword evidence="3" id="KW-0808">Transferase</keyword>
<dbReference type="SUPFAM" id="SSF53383">
    <property type="entry name" value="PLP-dependent transferases"/>
    <property type="match status" value="2"/>
</dbReference>
<dbReference type="RefSeq" id="WP_203778811.1">
    <property type="nucleotide sequence ID" value="NZ_BOMV01000005.1"/>
</dbReference>
<evidence type="ECO:0000256" key="3">
    <source>
        <dbReference type="ARBA" id="ARBA00022679"/>
    </source>
</evidence>
<comment type="caution">
    <text evidence="6">The sequence shown here is derived from an EMBL/GenBank/DDBJ whole genome shotgun (WGS) entry which is preliminary data.</text>
</comment>
<comment type="cofactor">
    <cofactor evidence="1">
        <name>pyridoxal 5'-phosphate</name>
        <dbReference type="ChEBI" id="CHEBI:597326"/>
    </cofactor>
</comment>
<gene>
    <name evidence="6" type="ORF">Ari01nite_04230</name>
</gene>
<evidence type="ECO:0000256" key="5">
    <source>
        <dbReference type="SAM" id="MobiDB-lite"/>
    </source>
</evidence>
<dbReference type="InterPro" id="IPR005814">
    <property type="entry name" value="Aminotrans_3"/>
</dbReference>
<dbReference type="GO" id="GO:0030170">
    <property type="term" value="F:pyridoxal phosphate binding"/>
    <property type="evidence" value="ECO:0007669"/>
    <property type="project" value="InterPro"/>
</dbReference>
<sequence length="733" mass="78757">MPDDRASSVFRPASARTLRLIAQHNRDRRCNFLMASNYVNATAAQLGYVLSDLAPVGPAGPRVSYLLSSGLEALSAAIKLARHTAVRDGRDSGGWVLLLDPRGRYQEFMDPVRAGLDEALIPHVAWAPTAAEAARRFPGTTWTGVLIVREDDTDLTDPALGDLLAACRRASGLVALCATETELTGTELTGTAVFANPIDADVMVFGENLADRQVPFGALTMSPRAHRVWRNHVDCFAHTSTYGGNVLCAAIVLDALERAGCLTDRHRAVLAAIDADPAVTVDYWGRHINPNIAAMAKVFNLNVDVRRASGGRFTTGDGRDVIDCAGGFGSNLRGHNPPDLVPEVLDRHDPGHDYAADLEGVLAELTGLPHAFPSVSGAVANHVAVSLAALARPQRRTVVSFKGNYGGKTLFSLNLSKYGPQRTESVEDAFRPYYHRLVHLDPFAAGAADRFREVVADGDVALVWFELIQGATCRPLPDALVRVIDEGREAGGYLVGVDEVLTGGWRSGAGYLAHHDRMRPADIVSLGKTISDMTMPAASVVVSEPVYRDAVATDPEHVAVLRTRLRHNLGAHISLHALRSLDAGTVAEFQQAYAELRANLDAVCQDSPVLGPVAGRAAHMRLTMEHRLLSFPHGSTPGTLLTLALADLIFQRSNVYVPLLAIRHRVAADPADLKTLAERIAAGTRGITPLMVYRHAAGRILGQKFPWLGRRLSGRGPTSQVPDPRPATSLTGS</sequence>
<dbReference type="GO" id="GO:0008483">
    <property type="term" value="F:transaminase activity"/>
    <property type="evidence" value="ECO:0007669"/>
    <property type="project" value="UniProtKB-KW"/>
</dbReference>
<dbReference type="AlphaFoldDB" id="A0A919JTL8"/>
<keyword evidence="2 6" id="KW-0032">Aminotransferase</keyword>
<dbReference type="EMBL" id="BOMV01000005">
    <property type="protein sequence ID" value="GIE92958.1"/>
    <property type="molecule type" value="Genomic_DNA"/>
</dbReference>
<evidence type="ECO:0000313" key="7">
    <source>
        <dbReference type="Proteomes" id="UP000636960"/>
    </source>
</evidence>
<evidence type="ECO:0000256" key="1">
    <source>
        <dbReference type="ARBA" id="ARBA00001933"/>
    </source>
</evidence>
<protein>
    <submittedName>
        <fullName evidence="6">Aminotransferase</fullName>
    </submittedName>
</protein>
<feature type="region of interest" description="Disordered" evidence="5">
    <location>
        <begin position="712"/>
        <end position="733"/>
    </location>
</feature>
<dbReference type="Pfam" id="PF00202">
    <property type="entry name" value="Aminotran_3"/>
    <property type="match status" value="1"/>
</dbReference>
<dbReference type="Gene3D" id="3.40.640.10">
    <property type="entry name" value="Type I PLP-dependent aspartate aminotransferase-like (Major domain)"/>
    <property type="match status" value="2"/>
</dbReference>
<evidence type="ECO:0000256" key="2">
    <source>
        <dbReference type="ARBA" id="ARBA00022576"/>
    </source>
</evidence>
<dbReference type="Proteomes" id="UP000636960">
    <property type="component" value="Unassembled WGS sequence"/>
</dbReference>
<organism evidence="6 7">
    <name type="scientific">Paractinoplanes rishiriensis</name>
    <dbReference type="NCBI Taxonomy" id="1050105"/>
    <lineage>
        <taxon>Bacteria</taxon>
        <taxon>Bacillati</taxon>
        <taxon>Actinomycetota</taxon>
        <taxon>Actinomycetes</taxon>
        <taxon>Micromonosporales</taxon>
        <taxon>Micromonosporaceae</taxon>
        <taxon>Paractinoplanes</taxon>
    </lineage>
</organism>
<proteinExistence type="predicted"/>
<evidence type="ECO:0000256" key="4">
    <source>
        <dbReference type="ARBA" id="ARBA00022898"/>
    </source>
</evidence>
<keyword evidence="4" id="KW-0663">Pyridoxal phosphate</keyword>
<accession>A0A919JTL8</accession>
<dbReference type="PANTHER" id="PTHR11986">
    <property type="entry name" value="AMINOTRANSFERASE CLASS III"/>
    <property type="match status" value="1"/>
</dbReference>
<keyword evidence="7" id="KW-1185">Reference proteome</keyword>
<dbReference type="PANTHER" id="PTHR11986:SF79">
    <property type="entry name" value="ACETYLORNITHINE AMINOTRANSFERASE, MITOCHONDRIAL"/>
    <property type="match status" value="1"/>
</dbReference>
<name>A0A919JTL8_9ACTN</name>
<reference evidence="6" key="1">
    <citation type="submission" date="2021-01" db="EMBL/GenBank/DDBJ databases">
        <title>Whole genome shotgun sequence of Actinoplanes rishiriensis NBRC 108556.</title>
        <authorList>
            <person name="Komaki H."/>
            <person name="Tamura T."/>
        </authorList>
    </citation>
    <scope>NUCLEOTIDE SEQUENCE</scope>
    <source>
        <strain evidence="6">NBRC 108556</strain>
    </source>
</reference>